<dbReference type="GO" id="GO:0051536">
    <property type="term" value="F:iron-sulfur cluster binding"/>
    <property type="evidence" value="ECO:0007669"/>
    <property type="project" value="UniProtKB-KW"/>
</dbReference>
<reference evidence="2 3" key="1">
    <citation type="submission" date="2020-03" db="EMBL/GenBank/DDBJ databases">
        <title>Genomic Encyclopedia of Type Strains, Phase IV (KMG-IV): sequencing the most valuable type-strain genomes for metagenomic binning, comparative biology and taxonomic classification.</title>
        <authorList>
            <person name="Goeker M."/>
        </authorList>
    </citation>
    <scope>NUCLEOTIDE SEQUENCE [LARGE SCALE GENOMIC DNA]</scope>
    <source>
        <strain evidence="2 3">DSM 24233</strain>
    </source>
</reference>
<keyword evidence="1" id="KW-0479">Metal-binding</keyword>
<comment type="caution">
    <text evidence="2">The sequence shown here is derived from an EMBL/GenBank/DDBJ whole genome shotgun (WGS) entry which is preliminary data.</text>
</comment>
<dbReference type="InterPro" id="IPR002591">
    <property type="entry name" value="Phosphodiest/P_Trfase"/>
</dbReference>
<dbReference type="GO" id="GO:0016787">
    <property type="term" value="F:hydrolase activity"/>
    <property type="evidence" value="ECO:0007669"/>
    <property type="project" value="UniProtKB-KW"/>
</dbReference>
<proteinExistence type="predicted"/>
<dbReference type="AlphaFoldDB" id="A0A846QNC3"/>
<dbReference type="Proteomes" id="UP000580856">
    <property type="component" value="Unassembled WGS sequence"/>
</dbReference>
<dbReference type="InterPro" id="IPR017850">
    <property type="entry name" value="Alkaline_phosphatase_core_sf"/>
</dbReference>
<dbReference type="Gene3D" id="3.40.720.10">
    <property type="entry name" value="Alkaline Phosphatase, subunit A"/>
    <property type="match status" value="2"/>
</dbReference>
<protein>
    <submittedName>
        <fullName evidence="2">Putative AlkP superfamily phosphohydrolase/phosphomutase</fullName>
    </submittedName>
</protein>
<dbReference type="EMBL" id="JAATJA010000002">
    <property type="protein sequence ID" value="NJB68687.1"/>
    <property type="molecule type" value="Genomic_DNA"/>
</dbReference>
<dbReference type="InterPro" id="IPR006311">
    <property type="entry name" value="TAT_signal"/>
</dbReference>
<dbReference type="RefSeq" id="WP_167941733.1">
    <property type="nucleotide sequence ID" value="NZ_JAATJA010000002.1"/>
</dbReference>
<sequence length="642" mass="69611">MNRRRFLGACAIGALGGALGFPAILRARRGAYRRVLLLGMDGIDFGLVREFCKAGHLPSFQRLLESGTLAPLATSTPPQSPVSWTCIGTGVGPGAHGMFDFLERDPKRYLPRLAITRLEGGGLFGDPRYVNPVQARPFWDELADTEIPATVIKWPVTFPAPDKSRVRLLSGMGVPDVQGNIGRYTFYTDAPDDGGPAGHKLARLEFVDGMAHSEVRGPLVAGIAGTSPATLELVVTRTEKGVRVSVDGRTADLVQGRFSDWMPMRFDMGFGRSMSAIGRFCLVEAAPHVRLYLTPLNLDPVDPAFPISSPPDYAAEMSRAVGRYATLGIPADTKALTEGRLTEETFLDFCDGLLTEQERLFEYEFGRFETGLLAGVLFTTDRVQHMFWAARDPQHPLHTPDYARRYGSVLPDLYRRMDRQLGRILAEIGDDTLFLAFSDHGFGPYRHSVHLNRWLAERGHLALTGKPDPGDPDAGALFANVDWKHTAAYAMGLNSIYVNLEGREGEGVVSESARSALVARIASELEDFRDPQSGARVVEAAFPAASAYGGAANAPDIVVGFRPGYRASWQTAVGGCPEEIVSANTGRWSGDHCIAPGFVPGMVCSNRPLAGDSLSVYDIAPTVLAALGLDTPRRYVGRNCVG</sequence>
<name>A0A846QNC3_9BACT</name>
<evidence type="ECO:0000313" key="2">
    <source>
        <dbReference type="EMBL" id="NJB68687.1"/>
    </source>
</evidence>
<evidence type="ECO:0000313" key="3">
    <source>
        <dbReference type="Proteomes" id="UP000580856"/>
    </source>
</evidence>
<keyword evidence="1" id="KW-0411">Iron-sulfur</keyword>
<dbReference type="SUPFAM" id="SSF53649">
    <property type="entry name" value="Alkaline phosphatase-like"/>
    <property type="match status" value="1"/>
</dbReference>
<dbReference type="PROSITE" id="PS51318">
    <property type="entry name" value="TAT"/>
    <property type="match status" value="1"/>
</dbReference>
<keyword evidence="2" id="KW-0378">Hydrolase</keyword>
<accession>A0A846QNC3</accession>
<dbReference type="Pfam" id="PF01663">
    <property type="entry name" value="Phosphodiest"/>
    <property type="match status" value="2"/>
</dbReference>
<keyword evidence="3" id="KW-1185">Reference proteome</keyword>
<evidence type="ECO:0000256" key="1">
    <source>
        <dbReference type="ARBA" id="ARBA00023014"/>
    </source>
</evidence>
<organism evidence="2 3">
    <name type="scientific">Desulfobaculum xiamenense</name>
    <dbReference type="NCBI Taxonomy" id="995050"/>
    <lineage>
        <taxon>Bacteria</taxon>
        <taxon>Pseudomonadati</taxon>
        <taxon>Thermodesulfobacteriota</taxon>
        <taxon>Desulfovibrionia</taxon>
        <taxon>Desulfovibrionales</taxon>
        <taxon>Desulfovibrionaceae</taxon>
        <taxon>Desulfobaculum</taxon>
    </lineage>
</organism>
<gene>
    <name evidence="2" type="ORF">GGQ74_002360</name>
</gene>
<keyword evidence="1" id="KW-0408">Iron</keyword>